<gene>
    <name evidence="1" type="ORF">AVEN_144476_1</name>
</gene>
<reference evidence="1 2" key="1">
    <citation type="journal article" date="2019" name="Sci. Rep.">
        <title>Orb-weaving spider Araneus ventricosus genome elucidates the spidroin gene catalogue.</title>
        <authorList>
            <person name="Kono N."/>
            <person name="Nakamura H."/>
            <person name="Ohtoshi R."/>
            <person name="Moran D.A.P."/>
            <person name="Shinohara A."/>
            <person name="Yoshida Y."/>
            <person name="Fujiwara M."/>
            <person name="Mori M."/>
            <person name="Tomita M."/>
            <person name="Arakawa K."/>
        </authorList>
    </citation>
    <scope>NUCLEOTIDE SEQUENCE [LARGE SCALE GENOMIC DNA]</scope>
</reference>
<dbReference type="AlphaFoldDB" id="A0A4Y2IHY1"/>
<name>A0A4Y2IHY1_ARAVE</name>
<evidence type="ECO:0000313" key="2">
    <source>
        <dbReference type="Proteomes" id="UP000499080"/>
    </source>
</evidence>
<keyword evidence="2" id="KW-1185">Reference proteome</keyword>
<dbReference type="EMBL" id="BGPR01262968">
    <property type="protein sequence ID" value="GBM76902.1"/>
    <property type="molecule type" value="Genomic_DNA"/>
</dbReference>
<dbReference type="OrthoDB" id="196131at2759"/>
<sequence>MSNLQANKAKKLLTVTKEDVTYQPFRKNFYVEVPELARMTTE</sequence>
<dbReference type="Proteomes" id="UP000499080">
    <property type="component" value="Unassembled WGS sequence"/>
</dbReference>
<comment type="caution">
    <text evidence="1">The sequence shown here is derived from an EMBL/GenBank/DDBJ whole genome shotgun (WGS) entry which is preliminary data.</text>
</comment>
<organism evidence="1 2">
    <name type="scientific">Araneus ventricosus</name>
    <name type="common">Orbweaver spider</name>
    <name type="synonym">Epeira ventricosa</name>
    <dbReference type="NCBI Taxonomy" id="182803"/>
    <lineage>
        <taxon>Eukaryota</taxon>
        <taxon>Metazoa</taxon>
        <taxon>Ecdysozoa</taxon>
        <taxon>Arthropoda</taxon>
        <taxon>Chelicerata</taxon>
        <taxon>Arachnida</taxon>
        <taxon>Araneae</taxon>
        <taxon>Araneomorphae</taxon>
        <taxon>Entelegynae</taxon>
        <taxon>Araneoidea</taxon>
        <taxon>Araneidae</taxon>
        <taxon>Araneus</taxon>
    </lineage>
</organism>
<accession>A0A4Y2IHY1</accession>
<protein>
    <submittedName>
        <fullName evidence="1">Uncharacterized protein</fullName>
    </submittedName>
</protein>
<evidence type="ECO:0000313" key="1">
    <source>
        <dbReference type="EMBL" id="GBM76902.1"/>
    </source>
</evidence>
<proteinExistence type="predicted"/>
<feature type="non-terminal residue" evidence="1">
    <location>
        <position position="42"/>
    </location>
</feature>